<name>A0A518JLX8_9BACT</name>
<evidence type="ECO:0000256" key="6">
    <source>
        <dbReference type="RuleBase" id="RU004057"/>
    </source>
</evidence>
<dbReference type="InterPro" id="IPR002898">
    <property type="entry name" value="MotA_ExbB_proton_chnl"/>
</dbReference>
<dbReference type="Proteomes" id="UP000315082">
    <property type="component" value="Chromosome"/>
</dbReference>
<gene>
    <name evidence="10" type="primary">exbB_1</name>
    <name evidence="10" type="ORF">Poly24_02290</name>
</gene>
<comment type="similarity">
    <text evidence="6">Belongs to the exbB/tolQ family.</text>
</comment>
<evidence type="ECO:0000256" key="8">
    <source>
        <dbReference type="SAM" id="Phobius"/>
    </source>
</evidence>
<evidence type="ECO:0000256" key="1">
    <source>
        <dbReference type="ARBA" id="ARBA00004651"/>
    </source>
</evidence>
<proteinExistence type="inferred from homology"/>
<protein>
    <submittedName>
        <fullName evidence="10">Biopolymer transport protein ExbB</fullName>
    </submittedName>
</protein>
<feature type="transmembrane region" description="Helical" evidence="8">
    <location>
        <begin position="57"/>
        <end position="80"/>
    </location>
</feature>
<feature type="region of interest" description="Disordered" evidence="7">
    <location>
        <begin position="273"/>
        <end position="304"/>
    </location>
</feature>
<evidence type="ECO:0000259" key="9">
    <source>
        <dbReference type="Pfam" id="PF01618"/>
    </source>
</evidence>
<dbReference type="InterPro" id="IPR050790">
    <property type="entry name" value="ExbB/TolQ_transport"/>
</dbReference>
<evidence type="ECO:0000256" key="4">
    <source>
        <dbReference type="ARBA" id="ARBA00022989"/>
    </source>
</evidence>
<keyword evidence="3 8" id="KW-0812">Transmembrane</keyword>
<evidence type="ECO:0000256" key="5">
    <source>
        <dbReference type="ARBA" id="ARBA00023136"/>
    </source>
</evidence>
<evidence type="ECO:0000313" key="10">
    <source>
        <dbReference type="EMBL" id="QDV66542.1"/>
    </source>
</evidence>
<reference evidence="10 11" key="1">
    <citation type="submission" date="2019-02" db="EMBL/GenBank/DDBJ databases">
        <title>Deep-cultivation of Planctomycetes and their phenomic and genomic characterization uncovers novel biology.</title>
        <authorList>
            <person name="Wiegand S."/>
            <person name="Jogler M."/>
            <person name="Boedeker C."/>
            <person name="Pinto D."/>
            <person name="Vollmers J."/>
            <person name="Rivas-Marin E."/>
            <person name="Kohn T."/>
            <person name="Peeters S.H."/>
            <person name="Heuer A."/>
            <person name="Rast P."/>
            <person name="Oberbeckmann S."/>
            <person name="Bunk B."/>
            <person name="Jeske O."/>
            <person name="Meyerdierks A."/>
            <person name="Storesund J.E."/>
            <person name="Kallscheuer N."/>
            <person name="Luecker S."/>
            <person name="Lage O.M."/>
            <person name="Pohl T."/>
            <person name="Merkel B.J."/>
            <person name="Hornburger P."/>
            <person name="Mueller R.-W."/>
            <person name="Bruemmer F."/>
            <person name="Labrenz M."/>
            <person name="Spormann A.M."/>
            <person name="Op den Camp H."/>
            <person name="Overmann J."/>
            <person name="Amann R."/>
            <person name="Jetten M.S.M."/>
            <person name="Mascher T."/>
            <person name="Medema M.H."/>
            <person name="Devos D.P."/>
            <person name="Kaster A.-K."/>
            <person name="Ovreas L."/>
            <person name="Rohde M."/>
            <person name="Galperin M.Y."/>
            <person name="Jogler C."/>
        </authorList>
    </citation>
    <scope>NUCLEOTIDE SEQUENCE [LARGE SCALE GENOMIC DNA]</scope>
    <source>
        <strain evidence="10 11">Poly24</strain>
    </source>
</reference>
<keyword evidence="11" id="KW-1185">Reference proteome</keyword>
<dbReference type="AlphaFoldDB" id="A0A518JLX8"/>
<dbReference type="EMBL" id="CP036348">
    <property type="protein sequence ID" value="QDV66542.1"/>
    <property type="molecule type" value="Genomic_DNA"/>
</dbReference>
<evidence type="ECO:0000313" key="11">
    <source>
        <dbReference type="Proteomes" id="UP000315082"/>
    </source>
</evidence>
<accession>A0A518JLX8</accession>
<dbReference type="GO" id="GO:0017038">
    <property type="term" value="P:protein import"/>
    <property type="evidence" value="ECO:0007669"/>
    <property type="project" value="TreeGrafter"/>
</dbReference>
<dbReference type="Pfam" id="PF01618">
    <property type="entry name" value="MotA_ExbB"/>
    <property type="match status" value="1"/>
</dbReference>
<dbReference type="PANTHER" id="PTHR30625">
    <property type="entry name" value="PROTEIN TOLQ"/>
    <property type="match status" value="1"/>
</dbReference>
<evidence type="ECO:0000256" key="2">
    <source>
        <dbReference type="ARBA" id="ARBA00022475"/>
    </source>
</evidence>
<keyword evidence="2" id="KW-1003">Cell membrane</keyword>
<keyword evidence="5 8" id="KW-0472">Membrane</keyword>
<dbReference type="GO" id="GO:0005886">
    <property type="term" value="C:plasma membrane"/>
    <property type="evidence" value="ECO:0007669"/>
    <property type="project" value="UniProtKB-SubCell"/>
</dbReference>
<feature type="transmembrane region" description="Helical" evidence="8">
    <location>
        <begin position="165"/>
        <end position="189"/>
    </location>
</feature>
<dbReference type="KEGG" id="rcf:Poly24_02290"/>
<evidence type="ECO:0000256" key="3">
    <source>
        <dbReference type="ARBA" id="ARBA00022692"/>
    </source>
</evidence>
<keyword evidence="6" id="KW-0653">Protein transport</keyword>
<evidence type="ECO:0000256" key="7">
    <source>
        <dbReference type="SAM" id="MobiDB-lite"/>
    </source>
</evidence>
<sequence length="304" mass="32461">MVLAVGCLMGTHRLAAQDAPQIIDEAALNQLTQPDPAAGGSVDDASDKPMGIDILSLISKGGVFMIPIGVMSLLVVTLGAERLFALRGGRLVPSALNRKLEMLSDPIDTFDPEVAYQACRRHPSPTARVVASLLLRTGRPLAEIERIASEAAQREADRLAGPIRWLYLATAITPLMGLLGTVWGMIRAFHDTTQLAAGQNKAEYLAEGIYVALVTTLAGLIVAIPAAILAHHFEGCLTRAFHRIEEICFLVAPGLERFTGRMRLDFDGRLVPLTSAKPPVAPPAERPSSKPPGMATKSPASPVR</sequence>
<keyword evidence="6" id="KW-0813">Transport</keyword>
<comment type="subcellular location">
    <subcellularLocation>
        <location evidence="1">Cell membrane</location>
        <topology evidence="1">Multi-pass membrane protein</topology>
    </subcellularLocation>
    <subcellularLocation>
        <location evidence="6">Membrane</location>
        <topology evidence="6">Multi-pass membrane protein</topology>
    </subcellularLocation>
</comment>
<keyword evidence="4 8" id="KW-1133">Transmembrane helix</keyword>
<feature type="transmembrane region" description="Helical" evidence="8">
    <location>
        <begin position="209"/>
        <end position="230"/>
    </location>
</feature>
<organism evidence="10 11">
    <name type="scientific">Rosistilla carotiformis</name>
    <dbReference type="NCBI Taxonomy" id="2528017"/>
    <lineage>
        <taxon>Bacteria</taxon>
        <taxon>Pseudomonadati</taxon>
        <taxon>Planctomycetota</taxon>
        <taxon>Planctomycetia</taxon>
        <taxon>Pirellulales</taxon>
        <taxon>Pirellulaceae</taxon>
        <taxon>Rosistilla</taxon>
    </lineage>
</organism>
<feature type="domain" description="MotA/TolQ/ExbB proton channel" evidence="9">
    <location>
        <begin position="134"/>
        <end position="245"/>
    </location>
</feature>
<dbReference type="PANTHER" id="PTHR30625:SF11">
    <property type="entry name" value="MOTA_TOLQ_EXBB PROTON CHANNEL DOMAIN-CONTAINING PROTEIN"/>
    <property type="match status" value="1"/>
</dbReference>